<dbReference type="AlphaFoldDB" id="A0A317VLA1"/>
<evidence type="ECO:0000313" key="3">
    <source>
        <dbReference type="EMBL" id="PWY75133.1"/>
    </source>
</evidence>
<feature type="region of interest" description="Disordered" evidence="1">
    <location>
        <begin position="544"/>
        <end position="570"/>
    </location>
</feature>
<dbReference type="InterPro" id="IPR036038">
    <property type="entry name" value="Aminotransferase-like"/>
</dbReference>
<dbReference type="InterPro" id="IPR043132">
    <property type="entry name" value="BCAT-like_C"/>
</dbReference>
<keyword evidence="3" id="KW-0032">Aminotransferase</keyword>
<dbReference type="GeneID" id="37061765"/>
<dbReference type="STRING" id="1448321.A0A317VLA1"/>
<proteinExistence type="predicted"/>
<dbReference type="GO" id="GO:0008483">
    <property type="term" value="F:transaminase activity"/>
    <property type="evidence" value="ECO:0007669"/>
    <property type="project" value="UniProtKB-KW"/>
</dbReference>
<dbReference type="InterPro" id="IPR001544">
    <property type="entry name" value="Aminotrans_IV"/>
</dbReference>
<feature type="domain" description="PRELI/MSF1" evidence="2">
    <location>
        <begin position="383"/>
        <end position="613"/>
    </location>
</feature>
<evidence type="ECO:0000259" key="2">
    <source>
        <dbReference type="PROSITE" id="PS50904"/>
    </source>
</evidence>
<dbReference type="Pfam" id="PF01063">
    <property type="entry name" value="Aminotran_4"/>
    <property type="match status" value="1"/>
</dbReference>
<dbReference type="InterPro" id="IPR037365">
    <property type="entry name" value="Slowmo/Ups"/>
</dbReference>
<organism evidence="3 4">
    <name type="scientific">Aspergillus heteromorphus CBS 117.55</name>
    <dbReference type="NCBI Taxonomy" id="1448321"/>
    <lineage>
        <taxon>Eukaryota</taxon>
        <taxon>Fungi</taxon>
        <taxon>Dikarya</taxon>
        <taxon>Ascomycota</taxon>
        <taxon>Pezizomycotina</taxon>
        <taxon>Eurotiomycetes</taxon>
        <taxon>Eurotiomycetidae</taxon>
        <taxon>Eurotiales</taxon>
        <taxon>Aspergillaceae</taxon>
        <taxon>Aspergillus</taxon>
        <taxon>Aspergillus subgen. Circumdati</taxon>
    </lineage>
</organism>
<accession>A0A317VLA1</accession>
<keyword evidence="3" id="KW-0808">Transferase</keyword>
<dbReference type="RefSeq" id="XP_025397258.1">
    <property type="nucleotide sequence ID" value="XM_025539528.1"/>
</dbReference>
<dbReference type="GO" id="GO:0005758">
    <property type="term" value="C:mitochondrial intermembrane space"/>
    <property type="evidence" value="ECO:0007669"/>
    <property type="project" value="InterPro"/>
</dbReference>
<reference evidence="3 4" key="1">
    <citation type="submission" date="2016-12" db="EMBL/GenBank/DDBJ databases">
        <title>The genomes of Aspergillus section Nigri reveals drivers in fungal speciation.</title>
        <authorList>
            <consortium name="DOE Joint Genome Institute"/>
            <person name="Vesth T.C."/>
            <person name="Nybo J."/>
            <person name="Theobald S."/>
            <person name="Brandl J."/>
            <person name="Frisvad J.C."/>
            <person name="Nielsen K.F."/>
            <person name="Lyhne E.K."/>
            <person name="Kogle M.E."/>
            <person name="Kuo A."/>
            <person name="Riley R."/>
            <person name="Clum A."/>
            <person name="Nolan M."/>
            <person name="Lipzen A."/>
            <person name="Salamov A."/>
            <person name="Henrissat B."/>
            <person name="Wiebenga A."/>
            <person name="De Vries R.P."/>
            <person name="Grigoriev I.V."/>
            <person name="Mortensen U.H."/>
            <person name="Andersen M.R."/>
            <person name="Baker S.E."/>
        </authorList>
    </citation>
    <scope>NUCLEOTIDE SEQUENCE [LARGE SCALE GENOMIC DNA]</scope>
    <source>
        <strain evidence="3 4">CBS 117.55</strain>
    </source>
</reference>
<dbReference type="SUPFAM" id="SSF56752">
    <property type="entry name" value="D-aminoacid aminotransferase-like PLP-dependent enzymes"/>
    <property type="match status" value="1"/>
</dbReference>
<dbReference type="PROSITE" id="PS50904">
    <property type="entry name" value="PRELI_MSF1"/>
    <property type="match status" value="1"/>
</dbReference>
<feature type="compositionally biased region" description="Basic and acidic residues" evidence="1">
    <location>
        <begin position="555"/>
        <end position="566"/>
    </location>
</feature>
<sequence>MASDTLPPDFKIISSLRYDPTLPAVLAQRAADFYPDPLKTPYYLLPYHQERLRNAATCFGWDSAVTFLKQDLSQFVRFLDSFIPDNTKPWRLRIVIDSTGTCDVEVSLTTSMDPLNLLIPSESNSSPSNTWRVYVDPERLAPSALTTHKTTARDFYNAARLRSGIASPLEQAEVLLVNPAGEIMEGSITTVYFRRRNTTGGGDGAGAQWVTPPLSCGGNAGTTRHYALAQGFCTEQVVAAADLVDGEECWLSNGVRGFIRGKIVWQGDQVGNHMIQLVKAEGMKLIWPIISCIKNITCSISVTDIQNCQWGWESDDRSGPSATPALRIQTSADRPEADRNSSTFSPSFPLHPPPLLHCLHPSIHPSIHLSIHPSVLYASSAIMKFFENVFTYDYSFPAVSLAYFLRYPNPYSRHVLTTDVIDRYVDPDTQRLHTTRLHLKKSKVPSGILKLLPKGIGGSDNSGQSYILETTIVDAKEGWMKTESRNMEWTGILSVIEKQHYQRQPIEGGLATLEGLSLDEKRNEQTTVRTTVTFQSRFGQGKLLGRKKAGPAGDHTGEHHEEEAPKRGLFSSLSTAGIQRTIELIGLNRTRDAVLKSKQGMNVVLERLRNGGIVAVLEGMHRDREAILGPEGGPWKRA</sequence>
<dbReference type="EMBL" id="MSFL01000022">
    <property type="protein sequence ID" value="PWY75133.1"/>
    <property type="molecule type" value="Genomic_DNA"/>
</dbReference>
<dbReference type="InterPro" id="IPR043131">
    <property type="entry name" value="BCAT-like_N"/>
</dbReference>
<gene>
    <name evidence="3" type="ORF">BO70DRAFT_296205</name>
</gene>
<dbReference type="VEuPathDB" id="FungiDB:BO70DRAFT_296205"/>
<comment type="caution">
    <text evidence="3">The sequence shown here is derived from an EMBL/GenBank/DDBJ whole genome shotgun (WGS) entry which is preliminary data.</text>
</comment>
<name>A0A317VLA1_9EURO</name>
<keyword evidence="4" id="KW-1185">Reference proteome</keyword>
<dbReference type="Pfam" id="PF04707">
    <property type="entry name" value="PRELI"/>
    <property type="match status" value="1"/>
</dbReference>
<dbReference type="Gene3D" id="3.20.10.10">
    <property type="entry name" value="D-amino Acid Aminotransferase, subunit A, domain 2"/>
    <property type="match status" value="1"/>
</dbReference>
<evidence type="ECO:0000256" key="1">
    <source>
        <dbReference type="SAM" id="MobiDB-lite"/>
    </source>
</evidence>
<dbReference type="PANTHER" id="PTHR11158">
    <property type="entry name" value="MSF1/PX19 RELATED"/>
    <property type="match status" value="1"/>
</dbReference>
<protein>
    <submittedName>
        <fullName evidence="3">D-aminoacid aminotransferase-like PLP-dependent enzyme</fullName>
    </submittedName>
</protein>
<dbReference type="InterPro" id="IPR006797">
    <property type="entry name" value="PRELI/MSF1_dom"/>
</dbReference>
<dbReference type="OrthoDB" id="5288718at2759"/>
<dbReference type="Proteomes" id="UP000247233">
    <property type="component" value="Unassembled WGS sequence"/>
</dbReference>
<evidence type="ECO:0000313" key="4">
    <source>
        <dbReference type="Proteomes" id="UP000247233"/>
    </source>
</evidence>
<dbReference type="Gene3D" id="3.30.470.10">
    <property type="match status" value="1"/>
</dbReference>